<protein>
    <recommendedName>
        <fullName evidence="3">3-beta hydroxysteroid dehydrogenase/isomerase domain-containing protein</fullName>
    </recommendedName>
</protein>
<dbReference type="GeneID" id="6750047"/>
<organism evidence="4 5">
    <name type="scientific">Trichoplax adhaerens</name>
    <name type="common">Trichoplax reptans</name>
    <dbReference type="NCBI Taxonomy" id="10228"/>
    <lineage>
        <taxon>Eukaryota</taxon>
        <taxon>Metazoa</taxon>
        <taxon>Placozoa</taxon>
        <taxon>Uniplacotomia</taxon>
        <taxon>Trichoplacea</taxon>
        <taxon>Trichoplacidae</taxon>
        <taxon>Trichoplax</taxon>
    </lineage>
</organism>
<evidence type="ECO:0000256" key="2">
    <source>
        <dbReference type="RuleBase" id="RU004475"/>
    </source>
</evidence>
<evidence type="ECO:0000313" key="5">
    <source>
        <dbReference type="Proteomes" id="UP000009022"/>
    </source>
</evidence>
<name>B3RM41_TRIAD</name>
<keyword evidence="5" id="KW-1185">Reference proteome</keyword>
<dbReference type="Gene3D" id="3.40.50.720">
    <property type="entry name" value="NAD(P)-binding Rossmann-like Domain"/>
    <property type="match status" value="1"/>
</dbReference>
<accession>B3RM41</accession>
<dbReference type="OrthoDB" id="2735536at2759"/>
<dbReference type="Proteomes" id="UP000009022">
    <property type="component" value="Unassembled WGS sequence"/>
</dbReference>
<dbReference type="SUPFAM" id="SSF51735">
    <property type="entry name" value="NAD(P)-binding Rossmann-fold domains"/>
    <property type="match status" value="1"/>
</dbReference>
<evidence type="ECO:0000259" key="3">
    <source>
        <dbReference type="Pfam" id="PF01073"/>
    </source>
</evidence>
<dbReference type="eggNOG" id="KOG1502">
    <property type="taxonomic scope" value="Eukaryota"/>
</dbReference>
<dbReference type="PhylomeDB" id="B3RM41"/>
<dbReference type="InParanoid" id="B3RM41"/>
<dbReference type="PANTHER" id="PTHR10366">
    <property type="entry name" value="NAD DEPENDENT EPIMERASE/DEHYDRATASE"/>
    <property type="match status" value="1"/>
</dbReference>
<dbReference type="RefSeq" id="XP_002108833.1">
    <property type="nucleotide sequence ID" value="XM_002108797.1"/>
</dbReference>
<dbReference type="GO" id="GO:0016616">
    <property type="term" value="F:oxidoreductase activity, acting on the CH-OH group of donors, NAD or NADP as acceptor"/>
    <property type="evidence" value="ECO:0000318"/>
    <property type="project" value="GO_Central"/>
</dbReference>
<dbReference type="GO" id="GO:0006694">
    <property type="term" value="P:steroid biosynthetic process"/>
    <property type="evidence" value="ECO:0007669"/>
    <property type="project" value="InterPro"/>
</dbReference>
<evidence type="ECO:0000313" key="4">
    <source>
        <dbReference type="EMBL" id="EDV29631.1"/>
    </source>
</evidence>
<dbReference type="CDD" id="cd05227">
    <property type="entry name" value="AR_SDR_e"/>
    <property type="match status" value="1"/>
</dbReference>
<dbReference type="STRING" id="10228.B3RM41"/>
<dbReference type="KEGG" id="tad:TRIADDRAFT_19972"/>
<dbReference type="InterPro" id="IPR050425">
    <property type="entry name" value="NAD(P)_dehydrat-like"/>
</dbReference>
<dbReference type="EMBL" id="DS985241">
    <property type="protein sequence ID" value="EDV29631.1"/>
    <property type="molecule type" value="Genomic_DNA"/>
</dbReference>
<dbReference type="InterPro" id="IPR002225">
    <property type="entry name" value="3Beta_OHSteriod_DH/Estase"/>
</dbReference>
<dbReference type="CTD" id="6750047"/>
<evidence type="ECO:0000256" key="1">
    <source>
        <dbReference type="ARBA" id="ARBA00023002"/>
    </source>
</evidence>
<proteinExistence type="inferred from homology"/>
<comment type="similarity">
    <text evidence="2">Belongs to the 3-beta-HSD family.</text>
</comment>
<dbReference type="InterPro" id="IPR036291">
    <property type="entry name" value="NAD(P)-bd_dom_sf"/>
</dbReference>
<dbReference type="HOGENOM" id="CLU_007383_9_2_1"/>
<dbReference type="AlphaFoldDB" id="B3RM41"/>
<feature type="domain" description="3-beta hydroxysteroid dehydrogenase/isomerase" evidence="3">
    <location>
        <begin position="11"/>
        <end position="240"/>
    </location>
</feature>
<dbReference type="FunFam" id="3.40.50.720:FF:000336">
    <property type="entry name" value="Aldehyde reductase"/>
    <property type="match status" value="1"/>
</dbReference>
<keyword evidence="1 2" id="KW-0560">Oxidoreductase</keyword>
<sequence>MSAAANDTLVLVTGASGYLASHVVLQLLQKGYRVRGTVRSLKSEKKVKPLRELAENSEHSLELVEADLMEKECWTKAVEGCTYVCHIASPFPNRVPKNEMEIITPAVEGTKTVLAACAKSGTVKRVILTSSIVAVGTIPKKDSNFTEEDWLDPTTAMPYPKSKVLAEKAAWEFHKNLPDSEKFELVTMNPGYIQGPILRGTNCTSLEAISKMLERKMPRLPDICLSIVDVRDVAAAHIAGMTSPKAPGNRYILVSKCCRMLDVAAMLSEEFKSQGYNVPTKRAPRFLVRLASITDPSVKLILPQIGVAAVFSNDKAREELGITFRSVDETMKEMAYSVIDRGFVKKTSKYRGPPSN</sequence>
<dbReference type="OMA" id="QGQMKEK"/>
<gene>
    <name evidence="4" type="ORF">TRIADDRAFT_19972</name>
</gene>
<reference evidence="4 5" key="1">
    <citation type="journal article" date="2008" name="Nature">
        <title>The Trichoplax genome and the nature of placozoans.</title>
        <authorList>
            <person name="Srivastava M."/>
            <person name="Begovic E."/>
            <person name="Chapman J."/>
            <person name="Putnam N.H."/>
            <person name="Hellsten U."/>
            <person name="Kawashima T."/>
            <person name="Kuo A."/>
            <person name="Mitros T."/>
            <person name="Salamov A."/>
            <person name="Carpenter M.L."/>
            <person name="Signorovitch A.Y."/>
            <person name="Moreno M.A."/>
            <person name="Kamm K."/>
            <person name="Grimwood J."/>
            <person name="Schmutz J."/>
            <person name="Shapiro H."/>
            <person name="Grigoriev I.V."/>
            <person name="Buss L.W."/>
            <person name="Schierwater B."/>
            <person name="Dellaporta S.L."/>
            <person name="Rokhsar D.S."/>
        </authorList>
    </citation>
    <scope>NUCLEOTIDE SEQUENCE [LARGE SCALE GENOMIC DNA]</scope>
    <source>
        <strain evidence="4 5">Grell-BS-1999</strain>
    </source>
</reference>
<dbReference type="PANTHER" id="PTHR10366:SF564">
    <property type="entry name" value="STEROL-4-ALPHA-CARBOXYLATE 3-DEHYDROGENASE, DECARBOXYLATING"/>
    <property type="match status" value="1"/>
</dbReference>
<dbReference type="Pfam" id="PF01073">
    <property type="entry name" value="3Beta_HSD"/>
    <property type="match status" value="1"/>
</dbReference>